<dbReference type="Pfam" id="PF01266">
    <property type="entry name" value="DAO"/>
    <property type="match status" value="1"/>
</dbReference>
<dbReference type="InterPro" id="IPR006076">
    <property type="entry name" value="FAD-dep_OxRdtase"/>
</dbReference>
<evidence type="ECO:0000259" key="2">
    <source>
        <dbReference type="Pfam" id="PF01266"/>
    </source>
</evidence>
<dbReference type="EMBL" id="WIEZ01000015">
    <property type="protein sequence ID" value="NKM48312.1"/>
    <property type="molecule type" value="Genomic_DNA"/>
</dbReference>
<dbReference type="PANTHER" id="PTHR13847:SF281">
    <property type="entry name" value="FAD DEPENDENT OXIDOREDUCTASE DOMAIN-CONTAINING PROTEIN"/>
    <property type="match status" value="1"/>
</dbReference>
<name>A0A8I2KHU7_RHILV</name>
<protein>
    <submittedName>
        <fullName evidence="3">FAD-dependent oxidoreductase</fullName>
    </submittedName>
</protein>
<feature type="domain" description="FAD dependent oxidoreductase" evidence="2">
    <location>
        <begin position="45"/>
        <end position="399"/>
    </location>
</feature>
<dbReference type="InterPro" id="IPR036188">
    <property type="entry name" value="FAD/NAD-bd_sf"/>
</dbReference>
<comment type="caution">
    <text evidence="3">The sequence shown here is derived from an EMBL/GenBank/DDBJ whole genome shotgun (WGS) entry which is preliminary data.</text>
</comment>
<evidence type="ECO:0000313" key="4">
    <source>
        <dbReference type="Proteomes" id="UP000662259"/>
    </source>
</evidence>
<dbReference type="Gene3D" id="3.50.50.60">
    <property type="entry name" value="FAD/NAD(P)-binding domain"/>
    <property type="match status" value="1"/>
</dbReference>
<accession>A0A8I2KHU7</accession>
<dbReference type="GO" id="GO:0016491">
    <property type="term" value="F:oxidoreductase activity"/>
    <property type="evidence" value="ECO:0007669"/>
    <property type="project" value="UniProtKB-KW"/>
</dbReference>
<dbReference type="GO" id="GO:0005737">
    <property type="term" value="C:cytoplasm"/>
    <property type="evidence" value="ECO:0007669"/>
    <property type="project" value="TreeGrafter"/>
</dbReference>
<dbReference type="PRINTS" id="PR00469">
    <property type="entry name" value="PNDRDTASEII"/>
</dbReference>
<keyword evidence="1" id="KW-0560">Oxidoreductase</keyword>
<reference evidence="3" key="1">
    <citation type="submission" date="2019-10" db="EMBL/GenBank/DDBJ databases">
        <title>Rhizobium leguminosarum symbiovar viciae collection.</title>
        <authorList>
            <person name="Boivin S."/>
            <person name="Lepetit M."/>
        </authorList>
    </citation>
    <scope>NUCLEOTIDE SEQUENCE</scope>
    <source>
        <strain evidence="3">L143</strain>
    </source>
</reference>
<dbReference type="Proteomes" id="UP000662259">
    <property type="component" value="Unassembled WGS sequence"/>
</dbReference>
<evidence type="ECO:0000313" key="3">
    <source>
        <dbReference type="EMBL" id="NKM48312.1"/>
    </source>
</evidence>
<organism evidence="3 4">
    <name type="scientific">Rhizobium leguminosarum bv. viciae</name>
    <dbReference type="NCBI Taxonomy" id="387"/>
    <lineage>
        <taxon>Bacteria</taxon>
        <taxon>Pseudomonadati</taxon>
        <taxon>Pseudomonadota</taxon>
        <taxon>Alphaproteobacteria</taxon>
        <taxon>Hyphomicrobiales</taxon>
        <taxon>Rhizobiaceae</taxon>
        <taxon>Rhizobium/Agrobacterium group</taxon>
        <taxon>Rhizobium</taxon>
    </lineage>
</organism>
<gene>
    <name evidence="3" type="ORF">GFL91_25755</name>
</gene>
<dbReference type="PANTHER" id="PTHR13847">
    <property type="entry name" value="SARCOSINE DEHYDROGENASE-RELATED"/>
    <property type="match status" value="1"/>
</dbReference>
<dbReference type="SUPFAM" id="SSF51905">
    <property type="entry name" value="FAD/NAD(P)-binding domain"/>
    <property type="match status" value="1"/>
</dbReference>
<dbReference type="Gene3D" id="3.30.9.10">
    <property type="entry name" value="D-Amino Acid Oxidase, subunit A, domain 2"/>
    <property type="match status" value="1"/>
</dbReference>
<dbReference type="AlphaFoldDB" id="A0A8I2KHU7"/>
<sequence>MTRVEDFMMAVAHPLDTPMPTVIWSKTVLEPVMHFAKLEEDETADVAVVGAGFCGLNAAIHAARHGASVVLVDARIVGSGASGRNGGNSIPHFPGTMTPSNVASILGKKRARLLSELVVAGSDLVFRQATEFQIECSPMQNGWMQPAHSSRSLLNVRRAFEEWKAFGAPVQWHSAADTHDLLGAAGYVGGWSNPTGGSLNPYGLALGLARVGKKAGVRIFENTAVQKIEGTATSPVLVCGDLRISARIILVTTGGYTDGAFEEVQRSAIPVHLYQVATTPLRKELRASILKTQMCFSDCRKSGGFGRLDSDGRLITGGAVFALGNSRRYGENHSRARLKLLYPQLSEQDIALETYWEGFCAISKSKLPILLRLGANVFSLGGFSTRGLNLTQNLGRLLGEFAAGKAALDDLPVEVVEGRRDIAFWLLKSRAARYAFPLFQAQDRFGLS</sequence>
<evidence type="ECO:0000256" key="1">
    <source>
        <dbReference type="ARBA" id="ARBA00023002"/>
    </source>
</evidence>
<proteinExistence type="predicted"/>